<keyword evidence="1" id="KW-0175">Coiled coil</keyword>
<dbReference type="Proteomes" id="UP000235145">
    <property type="component" value="Unassembled WGS sequence"/>
</dbReference>
<name>A0A9R1WT01_LACSA</name>
<evidence type="ECO:0000256" key="3">
    <source>
        <dbReference type="SAM" id="Phobius"/>
    </source>
</evidence>
<evidence type="ECO:0000256" key="2">
    <source>
        <dbReference type="SAM" id="MobiDB-lite"/>
    </source>
</evidence>
<feature type="coiled-coil region" evidence="1">
    <location>
        <begin position="151"/>
        <end position="178"/>
    </location>
</feature>
<keyword evidence="3" id="KW-0812">Transmembrane</keyword>
<feature type="region of interest" description="Disordered" evidence="2">
    <location>
        <begin position="85"/>
        <end position="109"/>
    </location>
</feature>
<organism evidence="4 5">
    <name type="scientific">Lactuca sativa</name>
    <name type="common">Garden lettuce</name>
    <dbReference type="NCBI Taxonomy" id="4236"/>
    <lineage>
        <taxon>Eukaryota</taxon>
        <taxon>Viridiplantae</taxon>
        <taxon>Streptophyta</taxon>
        <taxon>Embryophyta</taxon>
        <taxon>Tracheophyta</taxon>
        <taxon>Spermatophyta</taxon>
        <taxon>Magnoliopsida</taxon>
        <taxon>eudicotyledons</taxon>
        <taxon>Gunneridae</taxon>
        <taxon>Pentapetalae</taxon>
        <taxon>asterids</taxon>
        <taxon>campanulids</taxon>
        <taxon>Asterales</taxon>
        <taxon>Asteraceae</taxon>
        <taxon>Cichorioideae</taxon>
        <taxon>Cichorieae</taxon>
        <taxon>Lactucinae</taxon>
        <taxon>Lactuca</taxon>
    </lineage>
</organism>
<reference evidence="4 5" key="1">
    <citation type="journal article" date="2017" name="Nat. Commun.">
        <title>Genome assembly with in vitro proximity ligation data and whole-genome triplication in lettuce.</title>
        <authorList>
            <person name="Reyes-Chin-Wo S."/>
            <person name="Wang Z."/>
            <person name="Yang X."/>
            <person name="Kozik A."/>
            <person name="Arikit S."/>
            <person name="Song C."/>
            <person name="Xia L."/>
            <person name="Froenicke L."/>
            <person name="Lavelle D.O."/>
            <person name="Truco M.J."/>
            <person name="Xia R."/>
            <person name="Zhu S."/>
            <person name="Xu C."/>
            <person name="Xu H."/>
            <person name="Xu X."/>
            <person name="Cox K."/>
            <person name="Korf I."/>
            <person name="Meyers B.C."/>
            <person name="Michelmore R.W."/>
        </authorList>
    </citation>
    <scope>NUCLEOTIDE SEQUENCE [LARGE SCALE GENOMIC DNA]</scope>
    <source>
        <strain evidence="5">cv. Salinas</strain>
        <tissue evidence="4">Seedlings</tissue>
    </source>
</reference>
<keyword evidence="5" id="KW-1185">Reference proteome</keyword>
<accession>A0A9R1WT01</accession>
<evidence type="ECO:0000256" key="1">
    <source>
        <dbReference type="SAM" id="Coils"/>
    </source>
</evidence>
<dbReference type="AlphaFoldDB" id="A0A9R1WT01"/>
<gene>
    <name evidence="4" type="ORF">LSAT_V11C900456340</name>
</gene>
<evidence type="ECO:0008006" key="6">
    <source>
        <dbReference type="Google" id="ProtNLM"/>
    </source>
</evidence>
<feature type="transmembrane region" description="Helical" evidence="3">
    <location>
        <begin position="211"/>
        <end position="234"/>
    </location>
</feature>
<evidence type="ECO:0000313" key="5">
    <source>
        <dbReference type="Proteomes" id="UP000235145"/>
    </source>
</evidence>
<sequence length="235" mass="27183">MNLEEYRKKDQIYSKWRKVNKVVTWFNGVFSSVKRPWQSGANNRTILQKALEVYRNQKGVNFKFLHVWNILKLSKKMARVDDSETFTGGYSKRTKTSETTHSQSSDAHVGIDLNDKEPFEVLRVTRPMGKDRARRKGKVVASGSGCASGVIDQLTTKIDNLMSSLEQYSAVAQEKEKNCAMTILTRDTSGLTGREKEMTIKARRGREKIQYLGFVILSLWFRYLNFYVFLWFLVL</sequence>
<dbReference type="PANTHER" id="PTHR45023:SF4">
    <property type="entry name" value="GLYCINE-RICH PROTEIN-RELATED"/>
    <property type="match status" value="1"/>
</dbReference>
<comment type="caution">
    <text evidence="4">The sequence shown here is derived from an EMBL/GenBank/DDBJ whole genome shotgun (WGS) entry which is preliminary data.</text>
</comment>
<protein>
    <recommendedName>
        <fullName evidence="6">No apical meristem-associated C-terminal domain-containing protein</fullName>
    </recommendedName>
</protein>
<feature type="compositionally biased region" description="Polar residues" evidence="2">
    <location>
        <begin position="97"/>
        <end position="106"/>
    </location>
</feature>
<keyword evidence="3" id="KW-0472">Membrane</keyword>
<keyword evidence="3" id="KW-1133">Transmembrane helix</keyword>
<evidence type="ECO:0000313" key="4">
    <source>
        <dbReference type="EMBL" id="KAJ0188335.1"/>
    </source>
</evidence>
<dbReference type="PANTHER" id="PTHR45023">
    <property type="match status" value="1"/>
</dbReference>
<dbReference type="EMBL" id="NBSK02000009">
    <property type="protein sequence ID" value="KAJ0188335.1"/>
    <property type="molecule type" value="Genomic_DNA"/>
</dbReference>
<proteinExistence type="predicted"/>